<reference evidence="1 2" key="1">
    <citation type="journal article" date="2020" name="Nature">
        <title>Six reference-quality genomes reveal evolution of bat adaptations.</title>
        <authorList>
            <person name="Jebb D."/>
            <person name="Huang Z."/>
            <person name="Pippel M."/>
            <person name="Hughes G.M."/>
            <person name="Lavrichenko K."/>
            <person name="Devanna P."/>
            <person name="Winkler S."/>
            <person name="Jermiin L.S."/>
            <person name="Skirmuntt E.C."/>
            <person name="Katzourakis A."/>
            <person name="Burkitt-Gray L."/>
            <person name="Ray D.A."/>
            <person name="Sullivan K.A.M."/>
            <person name="Roscito J.G."/>
            <person name="Kirilenko B.M."/>
            <person name="Davalos L.M."/>
            <person name="Corthals A.P."/>
            <person name="Power M.L."/>
            <person name="Jones G."/>
            <person name="Ransome R.D."/>
            <person name="Dechmann D.K.N."/>
            <person name="Locatelli A.G."/>
            <person name="Puechmaille S.J."/>
            <person name="Fedrigo O."/>
            <person name="Jarvis E.D."/>
            <person name="Hiller M."/>
            <person name="Vernes S.C."/>
            <person name="Myers E.W."/>
            <person name="Teeling E.C."/>
        </authorList>
    </citation>
    <scope>NUCLEOTIDE SEQUENCE [LARGE SCALE GENOMIC DNA]</scope>
    <source>
        <strain evidence="1">Bat1K_MPI-CBG_1</strain>
    </source>
</reference>
<dbReference type="AlphaFoldDB" id="A0A833ZM00"/>
<dbReference type="EMBL" id="JABVXQ010000008">
    <property type="protein sequence ID" value="KAF6094952.1"/>
    <property type="molecule type" value="Genomic_DNA"/>
</dbReference>
<proteinExistence type="predicted"/>
<sequence>MHRHWSNQLNWRRKACSNHTPSAFDWQDWLVRKSASMRGFEAKNTQNLLIFSEKSIQWIGNCFLGLMIPSDRVEILILVSTKRPGFSTLILLKKLRGRKMKSMPQNDIAAVSSHNYPNQHCVLILY</sequence>
<evidence type="ECO:0000313" key="2">
    <source>
        <dbReference type="Proteomes" id="UP000664940"/>
    </source>
</evidence>
<comment type="caution">
    <text evidence="1">The sequence shown here is derived from an EMBL/GenBank/DDBJ whole genome shotgun (WGS) entry which is preliminary data.</text>
</comment>
<evidence type="ECO:0000313" key="1">
    <source>
        <dbReference type="EMBL" id="KAF6094952.1"/>
    </source>
</evidence>
<name>A0A833ZM00_9CHIR</name>
<accession>A0A833ZM00</accession>
<gene>
    <name evidence="1" type="ORF">HJG60_012007</name>
</gene>
<dbReference type="Proteomes" id="UP000664940">
    <property type="component" value="Unassembled WGS sequence"/>
</dbReference>
<organism evidence="1 2">
    <name type="scientific">Phyllostomus discolor</name>
    <name type="common">pale spear-nosed bat</name>
    <dbReference type="NCBI Taxonomy" id="89673"/>
    <lineage>
        <taxon>Eukaryota</taxon>
        <taxon>Metazoa</taxon>
        <taxon>Chordata</taxon>
        <taxon>Craniata</taxon>
        <taxon>Vertebrata</taxon>
        <taxon>Euteleostomi</taxon>
        <taxon>Mammalia</taxon>
        <taxon>Eutheria</taxon>
        <taxon>Laurasiatheria</taxon>
        <taxon>Chiroptera</taxon>
        <taxon>Yangochiroptera</taxon>
        <taxon>Phyllostomidae</taxon>
        <taxon>Phyllostominae</taxon>
        <taxon>Phyllostomus</taxon>
    </lineage>
</organism>
<protein>
    <submittedName>
        <fullName evidence="1">Uncharacterized protein</fullName>
    </submittedName>
</protein>